<proteinExistence type="predicted"/>
<protein>
    <submittedName>
        <fullName evidence="1">Uncharacterized protein</fullName>
    </submittedName>
</protein>
<reference evidence="1 2" key="1">
    <citation type="journal article" date="2019" name="G3 (Bethesda)">
        <title>Sequencing of a Wild Apple (Malus baccata) Genome Unravels the Differences Between Cultivated and Wild Apple Species Regarding Disease Resistance and Cold Tolerance.</title>
        <authorList>
            <person name="Chen X."/>
        </authorList>
    </citation>
    <scope>NUCLEOTIDE SEQUENCE [LARGE SCALE GENOMIC DNA]</scope>
    <source>
        <strain evidence="2">cv. Shandingzi</strain>
        <tissue evidence="1">Leaves</tissue>
    </source>
</reference>
<sequence>MTFGRDCNNEDPSLAGFLSESRSSCSNSSIHWRHSTRFFSNLATVCCKNGDGFLGIPL</sequence>
<dbReference type="AlphaFoldDB" id="A0A540KG55"/>
<organism evidence="1 2">
    <name type="scientific">Malus baccata</name>
    <name type="common">Siberian crab apple</name>
    <name type="synonym">Pyrus baccata</name>
    <dbReference type="NCBI Taxonomy" id="106549"/>
    <lineage>
        <taxon>Eukaryota</taxon>
        <taxon>Viridiplantae</taxon>
        <taxon>Streptophyta</taxon>
        <taxon>Embryophyta</taxon>
        <taxon>Tracheophyta</taxon>
        <taxon>Spermatophyta</taxon>
        <taxon>Magnoliopsida</taxon>
        <taxon>eudicotyledons</taxon>
        <taxon>Gunneridae</taxon>
        <taxon>Pentapetalae</taxon>
        <taxon>rosids</taxon>
        <taxon>fabids</taxon>
        <taxon>Rosales</taxon>
        <taxon>Rosaceae</taxon>
        <taxon>Amygdaloideae</taxon>
        <taxon>Maleae</taxon>
        <taxon>Malus</taxon>
    </lineage>
</organism>
<name>A0A540KG55_MALBA</name>
<evidence type="ECO:0000313" key="2">
    <source>
        <dbReference type="Proteomes" id="UP000315295"/>
    </source>
</evidence>
<accession>A0A540KG55</accession>
<keyword evidence="2" id="KW-1185">Reference proteome</keyword>
<dbReference type="Proteomes" id="UP000315295">
    <property type="component" value="Unassembled WGS sequence"/>
</dbReference>
<comment type="caution">
    <text evidence="1">The sequence shown here is derived from an EMBL/GenBank/DDBJ whole genome shotgun (WGS) entry which is preliminary data.</text>
</comment>
<dbReference type="EMBL" id="VIEB01001320">
    <property type="protein sequence ID" value="TQD73207.1"/>
    <property type="molecule type" value="Genomic_DNA"/>
</dbReference>
<gene>
    <name evidence="1" type="ORF">C1H46_041262</name>
</gene>
<evidence type="ECO:0000313" key="1">
    <source>
        <dbReference type="EMBL" id="TQD73207.1"/>
    </source>
</evidence>